<dbReference type="Proteomes" id="UP000537890">
    <property type="component" value="Unassembled WGS sequence"/>
</dbReference>
<proteinExistence type="predicted"/>
<comment type="caution">
    <text evidence="1">The sequence shown here is derived from an EMBL/GenBank/DDBJ whole genome shotgun (WGS) entry which is preliminary data.</text>
</comment>
<dbReference type="AlphaFoldDB" id="A0A7Z0SDC3"/>
<organism evidence="1 2">
    <name type="scientific">Candidatus Methanofishera endochildressiae</name>
    <dbReference type="NCBI Taxonomy" id="2738884"/>
    <lineage>
        <taxon>Bacteria</taxon>
        <taxon>Pseudomonadati</taxon>
        <taxon>Pseudomonadota</taxon>
        <taxon>Gammaproteobacteria</taxon>
        <taxon>Candidatus Methanofishera</taxon>
    </lineage>
</organism>
<evidence type="ECO:0000313" key="2">
    <source>
        <dbReference type="Proteomes" id="UP000537890"/>
    </source>
</evidence>
<sequence length="115" mass="13031">MISEEEQKDLDKMMAEAKIGMARYKRGLYGGMAFNIDDGYKFMTVVNTCKNLGMDKVYWLDGDKISVELTLTEALKICATLMKSFGRSLAGEPTLMNIHLDAYKEHKNPVQQLKT</sequence>
<reference evidence="1 2" key="1">
    <citation type="submission" date="2020-05" db="EMBL/GenBank/DDBJ databases">
        <title>Horizontal transmission and recombination maintain forever young bacterial symbiont genomes.</title>
        <authorList>
            <person name="Russell S.L."/>
            <person name="Pepper-Tunick E."/>
            <person name="Svedberg J."/>
            <person name="Byrne A."/>
            <person name="Ruelas Castillo J."/>
            <person name="Vollmers C."/>
            <person name="Beinart R.A."/>
            <person name="Corbett-Detig R."/>
        </authorList>
    </citation>
    <scope>NUCLEOTIDE SEQUENCE [LARGE SCALE GENOMIC DNA]</scope>
    <source>
        <strain evidence="1">4727-3</strain>
    </source>
</reference>
<protein>
    <submittedName>
        <fullName evidence="1">Uncharacterized protein</fullName>
    </submittedName>
</protein>
<name>A0A7Z0SDC3_9GAMM</name>
<gene>
    <name evidence="1" type="ORF">H0A75_07925</name>
</gene>
<dbReference type="EMBL" id="JACCHS010000165">
    <property type="protein sequence ID" value="NYT47498.1"/>
    <property type="molecule type" value="Genomic_DNA"/>
</dbReference>
<evidence type="ECO:0000313" key="1">
    <source>
        <dbReference type="EMBL" id="NYT47498.1"/>
    </source>
</evidence>
<accession>A0A7Z0SDC3</accession>